<name>A0A1M5XQK4_9CLOT</name>
<dbReference type="FunFam" id="2.70.70.10:FF:000001">
    <property type="entry name" value="PTS system glucose-specific IIA component"/>
    <property type="match status" value="1"/>
</dbReference>
<proteinExistence type="predicted"/>
<protein>
    <submittedName>
        <fullName evidence="8">PTS system, glucose-specific IIA component</fullName>
    </submittedName>
</protein>
<dbReference type="PROSITE" id="PS51093">
    <property type="entry name" value="PTS_EIIA_TYPE_1"/>
    <property type="match status" value="1"/>
</dbReference>
<feature type="domain" description="PTS EIIA type-1" evidence="7">
    <location>
        <begin position="27"/>
        <end position="131"/>
    </location>
</feature>
<evidence type="ECO:0000259" key="7">
    <source>
        <dbReference type="PROSITE" id="PS51093"/>
    </source>
</evidence>
<dbReference type="RefSeq" id="WP_073340681.1">
    <property type="nucleotide sequence ID" value="NZ_FQXM01000034.1"/>
</dbReference>
<dbReference type="AlphaFoldDB" id="A0A1M5XQK4"/>
<dbReference type="InterPro" id="IPR011055">
    <property type="entry name" value="Dup_hybrid_motif"/>
</dbReference>
<dbReference type="GO" id="GO:0005737">
    <property type="term" value="C:cytoplasm"/>
    <property type="evidence" value="ECO:0007669"/>
    <property type="project" value="UniProtKB-SubCell"/>
</dbReference>
<sequence>MVSLNRNKFKFYSPVKGKVIKLEKVNDLVFSQKLVGDGIAIQPSGDVVVAPCDGIIKLIFETNHAFVIVTDEGLEIIVHIGIDTVDLKGEGFIRVAEEDQRISVGDEIIKFNKELLENKGCDLTTMILITNYSKIKEMNCFYLNECLAGEDIVIEYEI</sequence>
<dbReference type="STRING" id="1121316.SAMN02745207_03854"/>
<dbReference type="Pfam" id="PF00358">
    <property type="entry name" value="PTS_EIIA_1"/>
    <property type="match status" value="1"/>
</dbReference>
<dbReference type="NCBIfam" id="TIGR00830">
    <property type="entry name" value="PTBA"/>
    <property type="match status" value="1"/>
</dbReference>
<gene>
    <name evidence="8" type="ORF">SAMN02745207_03854</name>
</gene>
<dbReference type="SUPFAM" id="SSF51261">
    <property type="entry name" value="Duplicated hybrid motif"/>
    <property type="match status" value="1"/>
</dbReference>
<keyword evidence="4" id="KW-0808">Transferase</keyword>
<dbReference type="EMBL" id="FQXM01000034">
    <property type="protein sequence ID" value="SHI02101.1"/>
    <property type="molecule type" value="Genomic_DNA"/>
</dbReference>
<keyword evidence="3" id="KW-0762">Sugar transport</keyword>
<dbReference type="PANTHER" id="PTHR45008">
    <property type="entry name" value="PTS SYSTEM GLUCOSE-SPECIFIC EIIA COMPONENT"/>
    <property type="match status" value="1"/>
</dbReference>
<dbReference type="Gene3D" id="2.70.70.10">
    <property type="entry name" value="Glucose Permease (Domain IIA)"/>
    <property type="match status" value="1"/>
</dbReference>
<evidence type="ECO:0000256" key="2">
    <source>
        <dbReference type="ARBA" id="ARBA00022448"/>
    </source>
</evidence>
<dbReference type="OrthoDB" id="92465at2"/>
<evidence type="ECO:0000256" key="4">
    <source>
        <dbReference type="ARBA" id="ARBA00022679"/>
    </source>
</evidence>
<evidence type="ECO:0000256" key="3">
    <source>
        <dbReference type="ARBA" id="ARBA00022597"/>
    </source>
</evidence>
<evidence type="ECO:0000256" key="5">
    <source>
        <dbReference type="ARBA" id="ARBA00022683"/>
    </source>
</evidence>
<dbReference type="Proteomes" id="UP000184447">
    <property type="component" value="Unassembled WGS sequence"/>
</dbReference>
<keyword evidence="5" id="KW-0598">Phosphotransferase system</keyword>
<dbReference type="PANTHER" id="PTHR45008:SF1">
    <property type="entry name" value="PTS SYSTEM GLUCOSE-SPECIFIC EIIA COMPONENT"/>
    <property type="match status" value="1"/>
</dbReference>
<keyword evidence="2" id="KW-0813">Transport</keyword>
<evidence type="ECO:0000256" key="6">
    <source>
        <dbReference type="ARBA" id="ARBA00022777"/>
    </source>
</evidence>
<keyword evidence="9" id="KW-1185">Reference proteome</keyword>
<evidence type="ECO:0000313" key="8">
    <source>
        <dbReference type="EMBL" id="SHI02101.1"/>
    </source>
</evidence>
<keyword evidence="6" id="KW-0418">Kinase</keyword>
<evidence type="ECO:0000313" key="9">
    <source>
        <dbReference type="Proteomes" id="UP000184447"/>
    </source>
</evidence>
<comment type="subcellular location">
    <subcellularLocation>
        <location evidence="1">Cytoplasm</location>
    </subcellularLocation>
</comment>
<reference evidence="8 9" key="1">
    <citation type="submission" date="2016-11" db="EMBL/GenBank/DDBJ databases">
        <authorList>
            <person name="Jaros S."/>
            <person name="Januszkiewicz K."/>
            <person name="Wedrychowicz H."/>
        </authorList>
    </citation>
    <scope>NUCLEOTIDE SEQUENCE [LARGE SCALE GENOMIC DNA]</scope>
    <source>
        <strain evidence="8 9">DSM 8605</strain>
    </source>
</reference>
<dbReference type="GO" id="GO:0009401">
    <property type="term" value="P:phosphoenolpyruvate-dependent sugar phosphotransferase system"/>
    <property type="evidence" value="ECO:0007669"/>
    <property type="project" value="UniProtKB-KW"/>
</dbReference>
<evidence type="ECO:0000256" key="1">
    <source>
        <dbReference type="ARBA" id="ARBA00004496"/>
    </source>
</evidence>
<dbReference type="InterPro" id="IPR001127">
    <property type="entry name" value="PTS_EIIA_1_perm"/>
</dbReference>
<dbReference type="InterPro" id="IPR050890">
    <property type="entry name" value="PTS_EIIA_component"/>
</dbReference>
<dbReference type="GO" id="GO:0016301">
    <property type="term" value="F:kinase activity"/>
    <property type="evidence" value="ECO:0007669"/>
    <property type="project" value="UniProtKB-KW"/>
</dbReference>
<accession>A0A1M5XQK4</accession>
<dbReference type="PROSITE" id="PS00371">
    <property type="entry name" value="PTS_EIIA_TYPE_1_HIS"/>
    <property type="match status" value="1"/>
</dbReference>
<organism evidence="8 9">
    <name type="scientific">Clostridium grantii DSM 8605</name>
    <dbReference type="NCBI Taxonomy" id="1121316"/>
    <lineage>
        <taxon>Bacteria</taxon>
        <taxon>Bacillati</taxon>
        <taxon>Bacillota</taxon>
        <taxon>Clostridia</taxon>
        <taxon>Eubacteriales</taxon>
        <taxon>Clostridiaceae</taxon>
        <taxon>Clostridium</taxon>
    </lineage>
</organism>